<evidence type="ECO:0000313" key="3">
    <source>
        <dbReference type="Proteomes" id="UP000030752"/>
    </source>
</evidence>
<dbReference type="eggNOG" id="ENOG502QQEZ">
    <property type="taxonomic scope" value="Eukaryota"/>
</dbReference>
<gene>
    <name evidence="2" type="ORF">HMPREF1541_09959</name>
</gene>
<dbReference type="OrthoDB" id="442243at2759"/>
<name>W2SAN3_CYPE1</name>
<keyword evidence="3" id="KW-1185">Reference proteome</keyword>
<dbReference type="RefSeq" id="XP_008712853.1">
    <property type="nucleotide sequence ID" value="XM_008714631.1"/>
</dbReference>
<organism evidence="2 3">
    <name type="scientific">Cyphellophora europaea (strain CBS 101466)</name>
    <name type="common">Phialophora europaea</name>
    <dbReference type="NCBI Taxonomy" id="1220924"/>
    <lineage>
        <taxon>Eukaryota</taxon>
        <taxon>Fungi</taxon>
        <taxon>Dikarya</taxon>
        <taxon>Ascomycota</taxon>
        <taxon>Pezizomycotina</taxon>
        <taxon>Eurotiomycetes</taxon>
        <taxon>Chaetothyriomycetidae</taxon>
        <taxon>Chaetothyriales</taxon>
        <taxon>Cyphellophoraceae</taxon>
        <taxon>Cyphellophora</taxon>
    </lineage>
</organism>
<dbReference type="SUPFAM" id="SSF53474">
    <property type="entry name" value="alpha/beta-Hydrolases"/>
    <property type="match status" value="1"/>
</dbReference>
<dbReference type="PANTHER" id="PTHR47842:SF1">
    <property type="entry name" value="DUF676 DOMAIN-CONTAINING PROTEIN"/>
    <property type="match status" value="1"/>
</dbReference>
<feature type="compositionally biased region" description="Basic and acidic residues" evidence="1">
    <location>
        <begin position="476"/>
        <end position="485"/>
    </location>
</feature>
<dbReference type="Gene3D" id="3.40.50.1820">
    <property type="entry name" value="alpha/beta hydrolase"/>
    <property type="match status" value="1"/>
</dbReference>
<evidence type="ECO:0008006" key="4">
    <source>
        <dbReference type="Google" id="ProtNLM"/>
    </source>
</evidence>
<sequence length="498" mass="53029">MRKTLVLVFIHGFQGDDDTFASFPKHLQALVNHALPNIDVVPLIYPKFETRGALPQAVAAFREWLQDKIIDIEVAHNTPSPTVDPSVHTVLIGHSMGGIIAAETYLLLASEQPVTASASAMNPETPNFPSNTTMNSTTGSTHPNPVAAAMPDTSATLMFPHIQAVISFDTPFLGLAPSMVASQVEGAHGVASTAYNTYNEAAKMFGWGANPAAPAPNSAKALPAPAVSPLDDAAAAPKWQSWGKVAMFAGAAGAVAAGGAAALYSQREKISAGWGWASSHLLFVGDLVKAESLKRRVEMLEKATAERNGKCANIYTNLGKGKREGSVSGGGGKRTFANLPNKVTGKGKSEFQGGMKWIEAVNDKAKDEISAHCSMFTPRDNPGFYALGEKAKVCVVDSVDRTWYESSEKKVRSDMYSQEGTTALGDGEAWEKAEPEEHKWEGVDGGSDADDVKMTESYEGLNKGSRAQEELEDSVIVDKAEKENGHVPPPESNPWTTA</sequence>
<accession>W2SAN3</accession>
<evidence type="ECO:0000256" key="1">
    <source>
        <dbReference type="SAM" id="MobiDB-lite"/>
    </source>
</evidence>
<dbReference type="VEuPathDB" id="FungiDB:HMPREF1541_09959"/>
<protein>
    <recommendedName>
        <fullName evidence="4">DUF676 domain-containing protein</fullName>
    </recommendedName>
</protein>
<feature type="compositionally biased region" description="Basic and acidic residues" evidence="1">
    <location>
        <begin position="429"/>
        <end position="442"/>
    </location>
</feature>
<reference evidence="2 3" key="1">
    <citation type="submission" date="2013-03" db="EMBL/GenBank/DDBJ databases">
        <title>The Genome Sequence of Phialophora europaea CBS 101466.</title>
        <authorList>
            <consortium name="The Broad Institute Genomics Platform"/>
            <person name="Cuomo C."/>
            <person name="de Hoog S."/>
            <person name="Gorbushina A."/>
            <person name="Walker B."/>
            <person name="Young S.K."/>
            <person name="Zeng Q."/>
            <person name="Gargeya S."/>
            <person name="Fitzgerald M."/>
            <person name="Haas B."/>
            <person name="Abouelleil A."/>
            <person name="Allen A.W."/>
            <person name="Alvarado L."/>
            <person name="Arachchi H.M."/>
            <person name="Berlin A.M."/>
            <person name="Chapman S.B."/>
            <person name="Gainer-Dewar J."/>
            <person name="Goldberg J."/>
            <person name="Griggs A."/>
            <person name="Gujja S."/>
            <person name="Hansen M."/>
            <person name="Howarth C."/>
            <person name="Imamovic A."/>
            <person name="Ireland A."/>
            <person name="Larimer J."/>
            <person name="McCowan C."/>
            <person name="Murphy C."/>
            <person name="Pearson M."/>
            <person name="Poon T.W."/>
            <person name="Priest M."/>
            <person name="Roberts A."/>
            <person name="Saif S."/>
            <person name="Shea T."/>
            <person name="Sisk P."/>
            <person name="Sykes S."/>
            <person name="Wortman J."/>
            <person name="Nusbaum C."/>
            <person name="Birren B."/>
        </authorList>
    </citation>
    <scope>NUCLEOTIDE SEQUENCE [LARGE SCALE GENOMIC DNA]</scope>
    <source>
        <strain evidence="2 3">CBS 101466</strain>
    </source>
</reference>
<dbReference type="InParanoid" id="W2SAN3"/>
<dbReference type="PANTHER" id="PTHR47842">
    <property type="entry name" value="EXPRESSED PROTEIN"/>
    <property type="match status" value="1"/>
</dbReference>
<dbReference type="GeneID" id="19977298"/>
<dbReference type="Proteomes" id="UP000030752">
    <property type="component" value="Unassembled WGS sequence"/>
</dbReference>
<feature type="region of interest" description="Disordered" evidence="1">
    <location>
        <begin position="415"/>
        <end position="498"/>
    </location>
</feature>
<dbReference type="AlphaFoldDB" id="W2SAN3"/>
<proteinExistence type="predicted"/>
<dbReference type="STRING" id="1220924.W2SAN3"/>
<dbReference type="InterPro" id="IPR029058">
    <property type="entry name" value="AB_hydrolase_fold"/>
</dbReference>
<dbReference type="HOGENOM" id="CLU_020826_1_1_1"/>
<evidence type="ECO:0000313" key="2">
    <source>
        <dbReference type="EMBL" id="ETN45083.1"/>
    </source>
</evidence>
<dbReference type="EMBL" id="KB822713">
    <property type="protein sequence ID" value="ETN45083.1"/>
    <property type="molecule type" value="Genomic_DNA"/>
</dbReference>